<dbReference type="PANTHER" id="PTHR18849:SF0">
    <property type="entry name" value="CILIA- AND FLAGELLA-ASSOCIATED PROTEIN 410-RELATED"/>
    <property type="match status" value="1"/>
</dbReference>
<dbReference type="Gene3D" id="3.80.10.10">
    <property type="entry name" value="Ribonuclease Inhibitor"/>
    <property type="match status" value="2"/>
</dbReference>
<organism evidence="4 5">
    <name type="scientific">Albugo candida</name>
    <dbReference type="NCBI Taxonomy" id="65357"/>
    <lineage>
        <taxon>Eukaryota</taxon>
        <taxon>Sar</taxon>
        <taxon>Stramenopiles</taxon>
        <taxon>Oomycota</taxon>
        <taxon>Peronosporomycetes</taxon>
        <taxon>Albuginales</taxon>
        <taxon>Albuginaceae</taxon>
        <taxon>Albugo</taxon>
    </lineage>
</organism>
<evidence type="ECO:0000313" key="4">
    <source>
        <dbReference type="EMBL" id="CCI47030.1"/>
    </source>
</evidence>
<dbReference type="Proteomes" id="UP000053237">
    <property type="component" value="Unassembled WGS sequence"/>
</dbReference>
<evidence type="ECO:0000256" key="2">
    <source>
        <dbReference type="ARBA" id="ARBA00022737"/>
    </source>
</evidence>
<reference evidence="4 5" key="1">
    <citation type="submission" date="2012-05" db="EMBL/GenBank/DDBJ databases">
        <title>Recombination and specialization in a pathogen metapopulation.</title>
        <authorList>
            <person name="Gardiner A."/>
            <person name="Kemen E."/>
            <person name="Schultz-Larsen T."/>
            <person name="MacLean D."/>
            <person name="Van Oosterhout C."/>
            <person name="Jones J.D.G."/>
        </authorList>
    </citation>
    <scope>NUCLEOTIDE SEQUENCE [LARGE SCALE GENOMIC DNA]</scope>
    <source>
        <strain evidence="4 5">Ac Nc2</strain>
    </source>
</reference>
<keyword evidence="5" id="KW-1185">Reference proteome</keyword>
<comment type="caution">
    <text evidence="4">The sequence shown here is derived from an EMBL/GenBank/DDBJ whole genome shotgun (WGS) entry which is preliminary data.</text>
</comment>
<dbReference type="PROSITE" id="PS51450">
    <property type="entry name" value="LRR"/>
    <property type="match status" value="1"/>
</dbReference>
<dbReference type="InterPro" id="IPR036859">
    <property type="entry name" value="CAP-Gly_dom_sf"/>
</dbReference>
<dbReference type="Gene3D" id="2.30.30.190">
    <property type="entry name" value="CAP Gly-rich-like domain"/>
    <property type="match status" value="1"/>
</dbReference>
<dbReference type="SUPFAM" id="SSF74924">
    <property type="entry name" value="Cap-Gly domain"/>
    <property type="match status" value="1"/>
</dbReference>
<dbReference type="PANTHER" id="PTHR18849">
    <property type="entry name" value="LEUCINE RICH REPEAT PROTEIN"/>
    <property type="match status" value="1"/>
</dbReference>
<dbReference type="OrthoDB" id="5273213at2759"/>
<dbReference type="InterPro" id="IPR029071">
    <property type="entry name" value="Ubiquitin-like_domsf"/>
</dbReference>
<dbReference type="InterPro" id="IPR003591">
    <property type="entry name" value="Leu-rich_rpt_typical-subtyp"/>
</dbReference>
<dbReference type="AlphaFoldDB" id="A0A024GJG7"/>
<protein>
    <recommendedName>
        <fullName evidence="3">Ubiquitin-like domain-containing protein</fullName>
    </recommendedName>
</protein>
<keyword evidence="2" id="KW-0677">Repeat</keyword>
<dbReference type="Pfam" id="PF14560">
    <property type="entry name" value="Ubiquitin_2"/>
    <property type="match status" value="1"/>
</dbReference>
<accession>A0A024GJG7</accession>
<dbReference type="InParanoid" id="A0A024GJG7"/>
<gene>
    <name evidence="4" type="ORF">BN9_079860</name>
</gene>
<dbReference type="InterPro" id="IPR000626">
    <property type="entry name" value="Ubiquitin-like_dom"/>
</dbReference>
<keyword evidence="1" id="KW-0433">Leucine-rich repeat</keyword>
<dbReference type="InterPro" id="IPR001611">
    <property type="entry name" value="Leu-rich_rpt"/>
</dbReference>
<dbReference type="PROSITE" id="PS50053">
    <property type="entry name" value="UBIQUITIN_2"/>
    <property type="match status" value="1"/>
</dbReference>
<evidence type="ECO:0000259" key="3">
    <source>
        <dbReference type="PROSITE" id="PS50053"/>
    </source>
</evidence>
<sequence length="597" mass="68125">MAELIRIGDRIQDSKGEFGTVRYIGPIVTSTDPSAIYHGKPNDSILSIQAIFNVFEFLGIEWDDERNDTDLESQDGSIVDPTTNKRIQYFTKTKQHSCSFIEASNLEKEGAFERQTLIQALFKRYAQSDSEISDDTNQVPQSDWNQTNDVVVIERVPTSSKGATKPIELVGAQKIRSQQKLEVLEQATLVQSRIASIGVECDLSLRFIAPKLQELNLSFNLLHSWQQILDILQELPSLKILNLNGNRFHIPESDFASDTSPSFPELKVLALNKTLLPWNILIQRVVSSFPFLEELYFCENGLQDEDLNLILNLKSHLTCLRVLDLSNNTISTWSILADTFGPLPVLKKIILNDTKISTLVTPPKPVSFQKLKTLSITNSEIDSWRSIDALNEFPVLETFRFSNAPLIAQMSPAEARMLIIARVGNLKQYNGSQVRERERQDDERMYLQRIWREIAVIKNLDSSKEIIEHEVERVVMIHPRFAELKARYPDLQISRSTSANPRDELPPSRGLIRLKFSPMSMLATSFDSFEKKIPEEMPMHQLKTFIFKQSGVPTEKQRLTFRTDPKSMPLPMEEDDYASIAYFGLQDGMEILINDNE</sequence>
<evidence type="ECO:0000256" key="1">
    <source>
        <dbReference type="ARBA" id="ARBA00022614"/>
    </source>
</evidence>
<dbReference type="SUPFAM" id="SSF54236">
    <property type="entry name" value="Ubiquitin-like"/>
    <property type="match status" value="1"/>
</dbReference>
<dbReference type="EMBL" id="CAIX01000148">
    <property type="protein sequence ID" value="CCI47030.1"/>
    <property type="molecule type" value="Genomic_DNA"/>
</dbReference>
<evidence type="ECO:0000313" key="5">
    <source>
        <dbReference type="Proteomes" id="UP000053237"/>
    </source>
</evidence>
<dbReference type="SMART" id="SM00369">
    <property type="entry name" value="LRR_TYP"/>
    <property type="match status" value="2"/>
</dbReference>
<name>A0A024GJG7_9STRA</name>
<dbReference type="SUPFAM" id="SSF52047">
    <property type="entry name" value="RNI-like"/>
    <property type="match status" value="1"/>
</dbReference>
<dbReference type="Gene3D" id="3.10.20.90">
    <property type="entry name" value="Phosphatidylinositol 3-kinase Catalytic Subunit, Chain A, domain 1"/>
    <property type="match status" value="1"/>
</dbReference>
<feature type="domain" description="Ubiquitin-like" evidence="3">
    <location>
        <begin position="512"/>
        <end position="597"/>
    </location>
</feature>
<dbReference type="GO" id="GO:0007010">
    <property type="term" value="P:cytoskeleton organization"/>
    <property type="evidence" value="ECO:0007669"/>
    <property type="project" value="TreeGrafter"/>
</dbReference>
<proteinExistence type="predicted"/>
<dbReference type="InterPro" id="IPR032675">
    <property type="entry name" value="LRR_dom_sf"/>
</dbReference>